<evidence type="ECO:0000313" key="2">
    <source>
        <dbReference type="Proteomes" id="UP001500483"/>
    </source>
</evidence>
<dbReference type="CDD" id="cd12913">
    <property type="entry name" value="PDC1_MCP_like"/>
    <property type="match status" value="1"/>
</dbReference>
<proteinExistence type="predicted"/>
<name>A0ABP6RUW3_9PSEU</name>
<dbReference type="Gene3D" id="3.30.450.20">
    <property type="entry name" value="PAS domain"/>
    <property type="match status" value="1"/>
</dbReference>
<keyword evidence="2" id="KW-1185">Reference proteome</keyword>
<evidence type="ECO:0008006" key="3">
    <source>
        <dbReference type="Google" id="ProtNLM"/>
    </source>
</evidence>
<dbReference type="Proteomes" id="UP001500483">
    <property type="component" value="Unassembled WGS sequence"/>
</dbReference>
<gene>
    <name evidence="1" type="ORF">GCM10020366_44740</name>
</gene>
<reference evidence="2" key="1">
    <citation type="journal article" date="2019" name="Int. J. Syst. Evol. Microbiol.">
        <title>The Global Catalogue of Microorganisms (GCM) 10K type strain sequencing project: providing services to taxonomists for standard genome sequencing and annotation.</title>
        <authorList>
            <consortium name="The Broad Institute Genomics Platform"/>
            <consortium name="The Broad Institute Genome Sequencing Center for Infectious Disease"/>
            <person name="Wu L."/>
            <person name="Ma J."/>
        </authorList>
    </citation>
    <scope>NUCLEOTIDE SEQUENCE [LARGE SCALE GENOMIC DNA]</scope>
    <source>
        <strain evidence="2">JCM 9687</strain>
    </source>
</reference>
<evidence type="ECO:0000313" key="1">
    <source>
        <dbReference type="EMBL" id="GAA3361308.1"/>
    </source>
</evidence>
<organism evidence="1 2">
    <name type="scientific">Saccharopolyspora gregorii</name>
    <dbReference type="NCBI Taxonomy" id="33914"/>
    <lineage>
        <taxon>Bacteria</taxon>
        <taxon>Bacillati</taxon>
        <taxon>Actinomycetota</taxon>
        <taxon>Actinomycetes</taxon>
        <taxon>Pseudonocardiales</taxon>
        <taxon>Pseudonocardiaceae</taxon>
        <taxon>Saccharopolyspora</taxon>
    </lineage>
</organism>
<dbReference type="Pfam" id="PF22673">
    <property type="entry name" value="MCP-like_PDC_1"/>
    <property type="match status" value="1"/>
</dbReference>
<dbReference type="RefSeq" id="WP_258342062.1">
    <property type="nucleotide sequence ID" value="NZ_BAAAYK010000038.1"/>
</dbReference>
<accession>A0ABP6RUW3</accession>
<sequence>MSADAAAAHISGILDDAARWCTELGERLRAAHDGTPALSTEDLSALWQPIFDRLDAEPAVLAGTGVILADDVLTDRAHWLEWWQHRPADTPRFLQVDHDPDSVGFYDYAAAPWFTAPRDTGAGVVVGPYVDFAGTDEYLVTLAVPVRSGDRFLGVAAADLRTGEFERALLARVGPLRPPTALINGANRVVASNTPLRLPGTLVTAGPLAADPGREMRAAAPLGGLPWRVVREPG</sequence>
<comment type="caution">
    <text evidence="1">The sequence shown here is derived from an EMBL/GenBank/DDBJ whole genome shotgun (WGS) entry which is preliminary data.</text>
</comment>
<protein>
    <recommendedName>
        <fullName evidence="3">Cache domain-containing protein</fullName>
    </recommendedName>
</protein>
<dbReference type="EMBL" id="BAAAYK010000038">
    <property type="protein sequence ID" value="GAA3361308.1"/>
    <property type="molecule type" value="Genomic_DNA"/>
</dbReference>